<evidence type="ECO:0000313" key="3">
    <source>
        <dbReference type="Proteomes" id="UP000238312"/>
    </source>
</evidence>
<dbReference type="Proteomes" id="UP000238312">
    <property type="component" value="Unassembled WGS sequence"/>
</dbReference>
<name>A0A2T0N8A6_9ACTN</name>
<dbReference type="Pfam" id="PF00561">
    <property type="entry name" value="Abhydrolase_1"/>
    <property type="match status" value="1"/>
</dbReference>
<feature type="domain" description="AB hydrolase-1" evidence="1">
    <location>
        <begin position="26"/>
        <end position="127"/>
    </location>
</feature>
<dbReference type="PANTHER" id="PTHR45763">
    <property type="entry name" value="HYDROLASE, ALPHA/BETA FOLD FAMILY PROTEIN, EXPRESSED-RELATED"/>
    <property type="match status" value="1"/>
</dbReference>
<dbReference type="Gene3D" id="3.40.50.1820">
    <property type="entry name" value="alpha/beta hydrolase"/>
    <property type="match status" value="1"/>
</dbReference>
<dbReference type="GO" id="GO:0003824">
    <property type="term" value="F:catalytic activity"/>
    <property type="evidence" value="ECO:0007669"/>
    <property type="project" value="UniProtKB-ARBA"/>
</dbReference>
<evidence type="ECO:0000313" key="2">
    <source>
        <dbReference type="EMBL" id="PRX68995.1"/>
    </source>
</evidence>
<dbReference type="InterPro" id="IPR000073">
    <property type="entry name" value="AB_hydrolase_1"/>
</dbReference>
<dbReference type="PANTHER" id="PTHR45763:SF46">
    <property type="entry name" value="AB HYDROLASE-1 DOMAIN-CONTAINING PROTEIN"/>
    <property type="match status" value="1"/>
</dbReference>
<dbReference type="EMBL" id="PVNG01000002">
    <property type="protein sequence ID" value="PRX68995.1"/>
    <property type="molecule type" value="Genomic_DNA"/>
</dbReference>
<accession>A0A2T0N8A6</accession>
<organism evidence="2 3">
    <name type="scientific">Nonomuraea fuscirosea</name>
    <dbReference type="NCBI Taxonomy" id="1291556"/>
    <lineage>
        <taxon>Bacteria</taxon>
        <taxon>Bacillati</taxon>
        <taxon>Actinomycetota</taxon>
        <taxon>Actinomycetes</taxon>
        <taxon>Streptosporangiales</taxon>
        <taxon>Streptosporangiaceae</taxon>
        <taxon>Nonomuraea</taxon>
    </lineage>
</organism>
<dbReference type="SUPFAM" id="SSF53474">
    <property type="entry name" value="alpha/beta-Hydrolases"/>
    <property type="match status" value="1"/>
</dbReference>
<proteinExistence type="predicted"/>
<dbReference type="InterPro" id="IPR029058">
    <property type="entry name" value="AB_hydrolase_fold"/>
</dbReference>
<gene>
    <name evidence="2" type="ORF">B0I32_10251</name>
</gene>
<keyword evidence="3" id="KW-1185">Reference proteome</keyword>
<reference evidence="2 3" key="1">
    <citation type="submission" date="2018-03" db="EMBL/GenBank/DDBJ databases">
        <title>Genomic Encyclopedia of Type Strains, Phase III (KMG-III): the genomes of soil and plant-associated and newly described type strains.</title>
        <authorList>
            <person name="Whitman W."/>
        </authorList>
    </citation>
    <scope>NUCLEOTIDE SEQUENCE [LARGE SCALE GENOMIC DNA]</scope>
    <source>
        <strain evidence="2 3">CGMCC 4.7104</strain>
    </source>
</reference>
<dbReference type="AlphaFoldDB" id="A0A2T0N8A6"/>
<evidence type="ECO:0000259" key="1">
    <source>
        <dbReference type="Pfam" id="PF00561"/>
    </source>
</evidence>
<comment type="caution">
    <text evidence="2">The sequence shown here is derived from an EMBL/GenBank/DDBJ whole genome shotgun (WGS) entry which is preliminary data.</text>
</comment>
<sequence>MIVMHSADGSRRLAVAQRGLIPRGRPVFYLHGTPGSRIGPLPKHGLLYRLGIRLITYDRPGYGDSDRQVGRQVGDVASDVATIADRLGLDRFAVVGRSGGGPHALACAALLGDRVTRAAVLVGLAPHGAEGLDWFDGMAESNIEEYLTAMEGLAQLTARLVVAAEKIKNDPVELVNAIYDDLTEADREVVADTAIRLMLVQNYAEALRRSPYGWIDDAIAFCSPWGFDPADITVPTRLWHGAEDVFSPASHSRWLAERIPTASVAIQRGVAHFHALQVLPDLLPWLAGPAPAGG</sequence>
<protein>
    <submittedName>
        <fullName evidence="2">Pimeloyl-ACP methyl ester carboxylesterase</fullName>
    </submittedName>
</protein>